<evidence type="ECO:0000313" key="1">
    <source>
        <dbReference type="EMBL" id="MBH8575253.1"/>
    </source>
</evidence>
<sequence>MRYSLVSRFRGTLLGVLLGQTLAKDYNHKSQSCLNLSKMAILGTESLIALGKLDLDDWLERQQQKSLHLDTTDELSPRAILATIPVALFFHENKIKLRQNLLGVLKIWEDDPVIRDATLAIGYAIAQSLTENLEPRTLIPQTISFLGETSTSLPEQLLKVNDLLEQGAGLERVQAELSKQEKWSNAIAVAFYCFLSTLEDFRLAVLRATDNSNVWRQETWPLRPQIIGAITGALSGAYNSTVGIPVKWQVSLSQANSSAWELTSFSQMLKLADALVAVWSGVYSIAPYPSEFLPEESVMSEEQALLCVYAAPRVIRSR</sequence>
<evidence type="ECO:0000313" key="2">
    <source>
        <dbReference type="Proteomes" id="UP000662314"/>
    </source>
</evidence>
<gene>
    <name evidence="1" type="ORF">I8752_19990</name>
</gene>
<protein>
    <submittedName>
        <fullName evidence="1">ADP-ribosylglycohydrolase family protein</fullName>
    </submittedName>
</protein>
<dbReference type="EMBL" id="JAECZA010000118">
    <property type="protein sequence ID" value="MBH8575253.1"/>
    <property type="molecule type" value="Genomic_DNA"/>
</dbReference>
<dbReference type="Proteomes" id="UP000662314">
    <property type="component" value="Unassembled WGS sequence"/>
</dbReference>
<name>A0A8J7I6U8_9NOST</name>
<dbReference type="RefSeq" id="WP_214434044.1">
    <property type="nucleotide sequence ID" value="NZ_CAWPUQ010000022.1"/>
</dbReference>
<organism evidence="1 2">
    <name type="scientific">Dendronalium phyllosphericum CENA369</name>
    <dbReference type="NCBI Taxonomy" id="1725256"/>
    <lineage>
        <taxon>Bacteria</taxon>
        <taxon>Bacillati</taxon>
        <taxon>Cyanobacteriota</taxon>
        <taxon>Cyanophyceae</taxon>
        <taxon>Nostocales</taxon>
        <taxon>Nostocaceae</taxon>
        <taxon>Dendronalium</taxon>
        <taxon>Dendronalium phyllosphericum</taxon>
    </lineage>
</organism>
<proteinExistence type="predicted"/>
<keyword evidence="2" id="KW-1185">Reference proteome</keyword>
<dbReference type="SUPFAM" id="SSF101478">
    <property type="entry name" value="ADP-ribosylglycohydrolase"/>
    <property type="match status" value="1"/>
</dbReference>
<reference evidence="1 2" key="1">
    <citation type="journal article" date="2021" name="Int. J. Syst. Evol. Microbiol.">
        <title>Amazonocrinis nigriterrae gen. nov., sp. nov., Atlanticothrix silvestris gen. nov., sp. nov. and Dendronalium phyllosphericum gen. nov., sp. nov., nostocacean cyanobacteria from Brazilian environments.</title>
        <authorList>
            <person name="Alvarenga D.O."/>
            <person name="Andreote A.P.D."/>
            <person name="Branco L.H.Z."/>
            <person name="Delbaje E."/>
            <person name="Cruz R.B."/>
            <person name="Varani A.M."/>
            <person name="Fiore M.F."/>
        </authorList>
    </citation>
    <scope>NUCLEOTIDE SEQUENCE [LARGE SCALE GENOMIC DNA]</scope>
    <source>
        <strain evidence="1 2">CENA369</strain>
    </source>
</reference>
<dbReference type="InterPro" id="IPR005502">
    <property type="entry name" value="Ribosyl_crysJ1"/>
</dbReference>
<dbReference type="InterPro" id="IPR036705">
    <property type="entry name" value="Ribosyl_crysJ1_sf"/>
</dbReference>
<accession>A0A8J7I6U8</accession>
<comment type="caution">
    <text evidence="1">The sequence shown here is derived from an EMBL/GenBank/DDBJ whole genome shotgun (WGS) entry which is preliminary data.</text>
</comment>
<dbReference type="Gene3D" id="1.10.4080.10">
    <property type="entry name" value="ADP-ribosylation/Crystallin J1"/>
    <property type="match status" value="1"/>
</dbReference>
<dbReference type="AlphaFoldDB" id="A0A8J7I6U8"/>
<dbReference type="Pfam" id="PF03747">
    <property type="entry name" value="ADP_ribosyl_GH"/>
    <property type="match status" value="1"/>
</dbReference>